<protein>
    <recommendedName>
        <fullName evidence="14">Oxidized purine nucleoside triphosphate hydrolase</fullName>
        <ecNumber evidence="13">3.6.1.56</ecNumber>
    </recommendedName>
    <alternativeName>
        <fullName evidence="18">2-hydroxy-dATP diphosphatase</fullName>
    </alternativeName>
    <alternativeName>
        <fullName evidence="17">7,8-dihydro-8-oxoguanine triphosphatase</fullName>
    </alternativeName>
    <alternativeName>
        <fullName evidence="16">8-oxo-dGTPase</fullName>
    </alternativeName>
    <alternativeName>
        <fullName evidence="19">Methylated purine nucleoside triphosphate hydrolase</fullName>
    </alternativeName>
    <alternativeName>
        <fullName evidence="15">Nucleoside diphosphate-linked moiety X motif 1</fullName>
    </alternativeName>
</protein>
<evidence type="ECO:0000256" key="3">
    <source>
        <dbReference type="ARBA" id="ARBA00005582"/>
    </source>
</evidence>
<dbReference type="InterPro" id="IPR020084">
    <property type="entry name" value="NUDIX_hydrolase_CS"/>
</dbReference>
<evidence type="ECO:0000256" key="23">
    <source>
        <dbReference type="ARBA" id="ARBA00053094"/>
    </source>
</evidence>
<comment type="catalytic activity">
    <reaction evidence="20">
        <text>N(6)-methyl-ATP + H2O = N(6)-methyl-AMP + diphosphate + H(+)</text>
        <dbReference type="Rhea" id="RHEA:67608"/>
        <dbReference type="ChEBI" id="CHEBI:15377"/>
        <dbReference type="ChEBI" id="CHEBI:15378"/>
        <dbReference type="ChEBI" id="CHEBI:33019"/>
        <dbReference type="ChEBI" id="CHEBI:144842"/>
        <dbReference type="ChEBI" id="CHEBI:172873"/>
    </reaction>
    <physiologicalReaction direction="left-to-right" evidence="20">
        <dbReference type="Rhea" id="RHEA:67609"/>
    </physiologicalReaction>
</comment>
<keyword evidence="8" id="KW-0539">Nucleus</keyword>
<comment type="subcellular location">
    <subcellularLocation>
        <location evidence="2">Nucleus</location>
    </subcellularLocation>
</comment>
<keyword evidence="5" id="KW-0479">Metal-binding</keyword>
<dbReference type="Pfam" id="PF00293">
    <property type="entry name" value="NUDIX"/>
    <property type="match status" value="1"/>
</dbReference>
<feature type="domain" description="Nudix hydrolase" evidence="24">
    <location>
        <begin position="32"/>
        <end position="159"/>
    </location>
</feature>
<dbReference type="Gene3D" id="3.90.79.10">
    <property type="entry name" value="Nucleoside Triphosphate Pyrophosphohydrolase"/>
    <property type="match status" value="1"/>
</dbReference>
<dbReference type="EMBL" id="JBAHYK010000249">
    <property type="protein sequence ID" value="KAL0576066.1"/>
    <property type="molecule type" value="Genomic_DNA"/>
</dbReference>
<evidence type="ECO:0000313" key="25">
    <source>
        <dbReference type="EMBL" id="KAL0576066.1"/>
    </source>
</evidence>
<evidence type="ECO:0000256" key="7">
    <source>
        <dbReference type="ARBA" id="ARBA00022842"/>
    </source>
</evidence>
<evidence type="ECO:0000259" key="24">
    <source>
        <dbReference type="PROSITE" id="PS51462"/>
    </source>
</evidence>
<dbReference type="CDD" id="cd03427">
    <property type="entry name" value="NUDIX_MTH1_Nudt1"/>
    <property type="match status" value="1"/>
</dbReference>
<comment type="cofactor">
    <cofactor evidence="1">
        <name>Mg(2+)</name>
        <dbReference type="ChEBI" id="CHEBI:18420"/>
    </cofactor>
</comment>
<evidence type="ECO:0000256" key="10">
    <source>
        <dbReference type="ARBA" id="ARBA00024459"/>
    </source>
</evidence>
<evidence type="ECO:0000256" key="14">
    <source>
        <dbReference type="ARBA" id="ARBA00026218"/>
    </source>
</evidence>
<evidence type="ECO:0000256" key="22">
    <source>
        <dbReference type="ARBA" id="ARBA00049032"/>
    </source>
</evidence>
<evidence type="ECO:0000256" key="12">
    <source>
        <dbReference type="ARBA" id="ARBA00024596"/>
    </source>
</evidence>
<keyword evidence="7" id="KW-0460">Magnesium</keyword>
<dbReference type="PRINTS" id="PR01403">
    <property type="entry name" value="8OXTPHPHTASE"/>
</dbReference>
<comment type="similarity">
    <text evidence="3">Belongs to the Nudix hydrolase family.</text>
</comment>
<comment type="function">
    <text evidence="23">Oxidized purine nucleoside triphosphate hydrolase which is a prominent sanitizer of the oxidized nucleotide pool. Catalyzes the hydrolysis of 2-oxo-dATP (2-hydroxy-dATP) into 2-oxo-dAMP. Also has a significant hydrolase activity toward 2-oxo-ATP, 8-oxo-dGTP and 8-oxo-dATP. Through the hydrolysis of oxidized purine nucleoside triphosphates, prevents their incorporation into DNA and the subsequent transversions A:T to C:G and G:C to T:A. Also catalyzes the hydrolysis of methylated purine nucleoside triphosphate preventing their integration into DNA. Through this antimutagenic activity protects cells from oxidative stress.</text>
</comment>
<comment type="subunit">
    <text evidence="4">Monomer.</text>
</comment>
<comment type="catalytic activity">
    <reaction evidence="10">
        <text>2-oxo-dATP + H2O = 2-oxo-dAMP + diphosphate + H(+)</text>
        <dbReference type="Rhea" id="RHEA:31583"/>
        <dbReference type="ChEBI" id="CHEBI:15377"/>
        <dbReference type="ChEBI" id="CHEBI:15378"/>
        <dbReference type="ChEBI" id="CHEBI:33019"/>
        <dbReference type="ChEBI" id="CHEBI:63212"/>
        <dbReference type="ChEBI" id="CHEBI:77897"/>
        <dbReference type="EC" id="3.6.1.56"/>
    </reaction>
    <physiologicalReaction direction="left-to-right" evidence="10">
        <dbReference type="Rhea" id="RHEA:31584"/>
    </physiologicalReaction>
</comment>
<evidence type="ECO:0000256" key="5">
    <source>
        <dbReference type="ARBA" id="ARBA00022723"/>
    </source>
</evidence>
<dbReference type="PANTHER" id="PTHR43758:SF2">
    <property type="entry name" value="OXIDIZED PURINE NUCLEOSIDE TRIPHOSPHATE HYDROLASE"/>
    <property type="match status" value="1"/>
</dbReference>
<dbReference type="PROSITE" id="PS51462">
    <property type="entry name" value="NUDIX"/>
    <property type="match status" value="1"/>
</dbReference>
<evidence type="ECO:0000256" key="13">
    <source>
        <dbReference type="ARBA" id="ARBA00026103"/>
    </source>
</evidence>
<keyword evidence="26" id="KW-1185">Reference proteome</keyword>
<accession>A0ABR3FLE0</accession>
<comment type="caution">
    <text evidence="25">The sequence shown here is derived from an EMBL/GenBank/DDBJ whole genome shotgun (WGS) entry which is preliminary data.</text>
</comment>
<sequence>MNLDSSNPPGVQGNLQGYCQGGDSPNWLPYEHVKYYTNAFIVRDQEILLGFKKRGFGQHKYNGFGGKVEPGESSLEAATRELKEEAGISANLEHAGVLFFISEGEQKAFHIDIYRAEEYTGTITETDEMRPEWFSFQETSVGEEQSSSLPAIPYDRMWEDDLHWMPLLLARRKFAGRVDFRKQDGKLSKWWFGTVVSP</sequence>
<evidence type="ECO:0000256" key="11">
    <source>
        <dbReference type="ARBA" id="ARBA00024486"/>
    </source>
</evidence>
<dbReference type="InterPro" id="IPR015797">
    <property type="entry name" value="NUDIX_hydrolase-like_dom_sf"/>
</dbReference>
<evidence type="ECO:0000256" key="18">
    <source>
        <dbReference type="ARBA" id="ARBA00031927"/>
    </source>
</evidence>
<dbReference type="EC" id="3.6.1.56" evidence="13"/>
<dbReference type="PANTHER" id="PTHR43758">
    <property type="entry name" value="7,8-DIHYDRO-8-OXOGUANINE TRIPHOSPHATASE"/>
    <property type="match status" value="1"/>
</dbReference>
<evidence type="ECO:0000256" key="9">
    <source>
        <dbReference type="ARBA" id="ARBA00024448"/>
    </source>
</evidence>
<evidence type="ECO:0000256" key="2">
    <source>
        <dbReference type="ARBA" id="ARBA00004123"/>
    </source>
</evidence>
<evidence type="ECO:0000256" key="4">
    <source>
        <dbReference type="ARBA" id="ARBA00011245"/>
    </source>
</evidence>
<comment type="catalytic activity">
    <reaction evidence="21">
        <text>O(6)-methyl-dGTP + H2O = O(6)-methyl-dGMP + diphosphate + H(+)</text>
        <dbReference type="Rhea" id="RHEA:67600"/>
        <dbReference type="ChEBI" id="CHEBI:15377"/>
        <dbReference type="ChEBI" id="CHEBI:15378"/>
        <dbReference type="ChEBI" id="CHEBI:33019"/>
        <dbReference type="ChEBI" id="CHEBI:169974"/>
        <dbReference type="ChEBI" id="CHEBI:169975"/>
    </reaction>
    <physiologicalReaction direction="left-to-right" evidence="21">
        <dbReference type="Rhea" id="RHEA:67601"/>
    </physiologicalReaction>
</comment>
<dbReference type="Proteomes" id="UP001465976">
    <property type="component" value="Unassembled WGS sequence"/>
</dbReference>
<evidence type="ECO:0000256" key="1">
    <source>
        <dbReference type="ARBA" id="ARBA00001946"/>
    </source>
</evidence>
<evidence type="ECO:0000256" key="17">
    <source>
        <dbReference type="ARBA" id="ARBA00030682"/>
    </source>
</evidence>
<evidence type="ECO:0000256" key="6">
    <source>
        <dbReference type="ARBA" id="ARBA00022801"/>
    </source>
</evidence>
<evidence type="ECO:0000256" key="15">
    <source>
        <dbReference type="ARBA" id="ARBA00029673"/>
    </source>
</evidence>
<dbReference type="SUPFAM" id="SSF55811">
    <property type="entry name" value="Nudix"/>
    <property type="match status" value="1"/>
</dbReference>
<evidence type="ECO:0000256" key="16">
    <source>
        <dbReference type="ARBA" id="ARBA00030634"/>
    </source>
</evidence>
<reference evidence="25 26" key="1">
    <citation type="submission" date="2024-02" db="EMBL/GenBank/DDBJ databases">
        <title>A draft genome for the cacao thread blight pathogen Marasmius crinis-equi.</title>
        <authorList>
            <person name="Cohen S.P."/>
            <person name="Baruah I.K."/>
            <person name="Amoako-Attah I."/>
            <person name="Bukari Y."/>
            <person name="Meinhardt L.W."/>
            <person name="Bailey B.A."/>
        </authorList>
    </citation>
    <scope>NUCLEOTIDE SEQUENCE [LARGE SCALE GENOMIC DNA]</scope>
    <source>
        <strain evidence="25 26">GH-76</strain>
    </source>
</reference>
<evidence type="ECO:0000313" key="26">
    <source>
        <dbReference type="Proteomes" id="UP001465976"/>
    </source>
</evidence>
<evidence type="ECO:0000256" key="8">
    <source>
        <dbReference type="ARBA" id="ARBA00023242"/>
    </source>
</evidence>
<evidence type="ECO:0000256" key="19">
    <source>
        <dbReference type="ARBA" id="ARBA00032071"/>
    </source>
</evidence>
<evidence type="ECO:0000256" key="21">
    <source>
        <dbReference type="ARBA" id="ARBA00048894"/>
    </source>
</evidence>
<dbReference type="PROSITE" id="PS00893">
    <property type="entry name" value="NUDIX_BOX"/>
    <property type="match status" value="1"/>
</dbReference>
<dbReference type="InterPro" id="IPR000086">
    <property type="entry name" value="NUDIX_hydrolase_dom"/>
</dbReference>
<evidence type="ECO:0000256" key="20">
    <source>
        <dbReference type="ARBA" id="ARBA00048002"/>
    </source>
</evidence>
<organism evidence="25 26">
    <name type="scientific">Marasmius crinis-equi</name>
    <dbReference type="NCBI Taxonomy" id="585013"/>
    <lineage>
        <taxon>Eukaryota</taxon>
        <taxon>Fungi</taxon>
        <taxon>Dikarya</taxon>
        <taxon>Basidiomycota</taxon>
        <taxon>Agaricomycotina</taxon>
        <taxon>Agaricomycetes</taxon>
        <taxon>Agaricomycetidae</taxon>
        <taxon>Agaricales</taxon>
        <taxon>Marasmiineae</taxon>
        <taxon>Marasmiaceae</taxon>
        <taxon>Marasmius</taxon>
    </lineage>
</organism>
<comment type="catalytic activity">
    <reaction evidence="12">
        <text>2-oxo-ATP + H2O = 2-oxo-AMP + diphosphate + H(+)</text>
        <dbReference type="Rhea" id="RHEA:67392"/>
        <dbReference type="ChEBI" id="CHEBI:15377"/>
        <dbReference type="ChEBI" id="CHEBI:15378"/>
        <dbReference type="ChEBI" id="CHEBI:33019"/>
        <dbReference type="ChEBI" id="CHEBI:71395"/>
        <dbReference type="ChEBI" id="CHEBI:172878"/>
    </reaction>
    <physiologicalReaction direction="left-to-right" evidence="12">
        <dbReference type="Rhea" id="RHEA:67393"/>
    </physiologicalReaction>
</comment>
<comment type="catalytic activity">
    <reaction evidence="22">
        <text>N(6)-methyl-dATP + H2O = N(6)-methyl-dAMP + diphosphate + H(+)</text>
        <dbReference type="Rhea" id="RHEA:67604"/>
        <dbReference type="ChEBI" id="CHEBI:15377"/>
        <dbReference type="ChEBI" id="CHEBI:15378"/>
        <dbReference type="ChEBI" id="CHEBI:33019"/>
        <dbReference type="ChEBI" id="CHEBI:169976"/>
        <dbReference type="ChEBI" id="CHEBI:172872"/>
    </reaction>
    <physiologicalReaction direction="left-to-right" evidence="22">
        <dbReference type="Rhea" id="RHEA:67605"/>
    </physiologicalReaction>
</comment>
<proteinExistence type="inferred from homology"/>
<dbReference type="InterPro" id="IPR003563">
    <property type="entry name" value="8ODP"/>
</dbReference>
<comment type="catalytic activity">
    <reaction evidence="9">
        <text>8-oxo-dATP + H2O = 8-oxo-dAMP + diphosphate + H(+)</text>
        <dbReference type="Rhea" id="RHEA:65396"/>
        <dbReference type="ChEBI" id="CHEBI:15377"/>
        <dbReference type="ChEBI" id="CHEBI:15378"/>
        <dbReference type="ChEBI" id="CHEBI:33019"/>
        <dbReference type="ChEBI" id="CHEBI:71361"/>
        <dbReference type="ChEBI" id="CHEBI:172871"/>
    </reaction>
    <physiologicalReaction direction="left-to-right" evidence="9">
        <dbReference type="Rhea" id="RHEA:65397"/>
    </physiologicalReaction>
</comment>
<comment type="catalytic activity">
    <reaction evidence="11">
        <text>8-oxo-dGTP + H2O = 8-oxo-dGMP + diphosphate + H(+)</text>
        <dbReference type="Rhea" id="RHEA:31575"/>
        <dbReference type="ChEBI" id="CHEBI:15377"/>
        <dbReference type="ChEBI" id="CHEBI:15378"/>
        <dbReference type="ChEBI" id="CHEBI:33019"/>
        <dbReference type="ChEBI" id="CHEBI:63224"/>
        <dbReference type="ChEBI" id="CHEBI:77896"/>
    </reaction>
    <physiologicalReaction direction="left-to-right" evidence="11">
        <dbReference type="Rhea" id="RHEA:31576"/>
    </physiologicalReaction>
</comment>
<name>A0ABR3FLE0_9AGAR</name>
<gene>
    <name evidence="25" type="ORF">V5O48_005894</name>
</gene>
<keyword evidence="6" id="KW-0378">Hydrolase</keyword>